<dbReference type="EMBL" id="JAULSR010000002">
    <property type="protein sequence ID" value="KAK0631106.1"/>
    <property type="molecule type" value="Genomic_DNA"/>
</dbReference>
<comment type="caution">
    <text evidence="2">The sequence shown here is derived from an EMBL/GenBank/DDBJ whole genome shotgun (WGS) entry which is preliminary data.</text>
</comment>
<feature type="compositionally biased region" description="Low complexity" evidence="1">
    <location>
        <begin position="341"/>
        <end position="355"/>
    </location>
</feature>
<proteinExistence type="predicted"/>
<name>A0AA39XCF5_9PEZI</name>
<gene>
    <name evidence="2" type="ORF">B0T17DRAFT_507524</name>
</gene>
<dbReference type="Proteomes" id="UP001174934">
    <property type="component" value="Unassembled WGS sequence"/>
</dbReference>
<feature type="region of interest" description="Disordered" evidence="1">
    <location>
        <begin position="233"/>
        <end position="307"/>
    </location>
</feature>
<keyword evidence="3" id="KW-1185">Reference proteome</keyword>
<evidence type="ECO:0000313" key="2">
    <source>
        <dbReference type="EMBL" id="KAK0631106.1"/>
    </source>
</evidence>
<evidence type="ECO:0000256" key="1">
    <source>
        <dbReference type="SAM" id="MobiDB-lite"/>
    </source>
</evidence>
<organism evidence="2 3">
    <name type="scientific">Bombardia bombarda</name>
    <dbReference type="NCBI Taxonomy" id="252184"/>
    <lineage>
        <taxon>Eukaryota</taxon>
        <taxon>Fungi</taxon>
        <taxon>Dikarya</taxon>
        <taxon>Ascomycota</taxon>
        <taxon>Pezizomycotina</taxon>
        <taxon>Sordariomycetes</taxon>
        <taxon>Sordariomycetidae</taxon>
        <taxon>Sordariales</taxon>
        <taxon>Lasiosphaeriaceae</taxon>
        <taxon>Bombardia</taxon>
    </lineage>
</organism>
<feature type="region of interest" description="Disordered" evidence="1">
    <location>
        <begin position="334"/>
        <end position="412"/>
    </location>
</feature>
<feature type="compositionally biased region" description="Polar residues" evidence="1">
    <location>
        <begin position="275"/>
        <end position="284"/>
    </location>
</feature>
<feature type="compositionally biased region" description="Acidic residues" evidence="1">
    <location>
        <begin position="254"/>
        <end position="265"/>
    </location>
</feature>
<sequence>MSLSNDYHVDKIRRELKKGAEDVNYAAVIPKEMFLDFVEVYGGFHAAGPKLRPRLVAWMKDNKSEVRKWLPEIEKRRPHYFDMPSSKDASDYKEHDELVAMGFARPVRSSAGSPELGSTATTTTHATADASESLIPFGTAISEKLVRKNPELQLSGKVVEEAWLADATEAKKWLELVRAWFTETAERIGPQDELYPTLLSLKGELPSFRKRVKVAQACLDEVKAKRALHQSEIRKRRSTVPKSFFDIPHKDEATQDDAPTDDDDLPLPIKKRPRVTNSFGPAQTSPKPIPNKPSKPSRHDTSTSVAEYRNDSLMVRFTLPSIALRTVASTAIDKSLSQQDSTSRGTKRTATGTKRAGYDWETDSNDDDDDNGQDSNLPIEDIPADDDSFPSLRDGYIPDNDDPNDGDFVPPDLRNMRVEMREARRFEPMRSVD</sequence>
<protein>
    <submittedName>
        <fullName evidence="2">Uncharacterized protein</fullName>
    </submittedName>
</protein>
<accession>A0AA39XCF5</accession>
<reference evidence="2" key="1">
    <citation type="submission" date="2023-06" db="EMBL/GenBank/DDBJ databases">
        <title>Genome-scale phylogeny and comparative genomics of the fungal order Sordariales.</title>
        <authorList>
            <consortium name="Lawrence Berkeley National Laboratory"/>
            <person name="Hensen N."/>
            <person name="Bonometti L."/>
            <person name="Westerberg I."/>
            <person name="Brannstrom I.O."/>
            <person name="Guillou S."/>
            <person name="Cros-Aarteil S."/>
            <person name="Calhoun S."/>
            <person name="Haridas S."/>
            <person name="Kuo A."/>
            <person name="Mondo S."/>
            <person name="Pangilinan J."/>
            <person name="Riley R."/>
            <person name="LaButti K."/>
            <person name="Andreopoulos B."/>
            <person name="Lipzen A."/>
            <person name="Chen C."/>
            <person name="Yanf M."/>
            <person name="Daum C."/>
            <person name="Ng V."/>
            <person name="Clum A."/>
            <person name="Steindorff A."/>
            <person name="Ohm R."/>
            <person name="Martin F."/>
            <person name="Silar P."/>
            <person name="Natvig D."/>
            <person name="Lalanne C."/>
            <person name="Gautier V."/>
            <person name="Ament-velasquez S.L."/>
            <person name="Kruys A."/>
            <person name="Hutchinson M.I."/>
            <person name="Powell A.J."/>
            <person name="Barry K."/>
            <person name="Miller A.N."/>
            <person name="Grigoriev I.V."/>
            <person name="Debuchy R."/>
            <person name="Gladieux P."/>
            <person name="Thoren M.H."/>
            <person name="Johannesson H."/>
        </authorList>
    </citation>
    <scope>NUCLEOTIDE SEQUENCE</scope>
    <source>
        <strain evidence="2">SMH3391-2</strain>
    </source>
</reference>
<evidence type="ECO:0000313" key="3">
    <source>
        <dbReference type="Proteomes" id="UP001174934"/>
    </source>
</evidence>
<dbReference type="AlphaFoldDB" id="A0AA39XCF5"/>
<feature type="compositionally biased region" description="Acidic residues" evidence="1">
    <location>
        <begin position="360"/>
        <end position="372"/>
    </location>
</feature>